<feature type="region of interest" description="Disordered" evidence="1">
    <location>
        <begin position="445"/>
        <end position="465"/>
    </location>
</feature>
<dbReference type="Proteomes" id="UP001415857">
    <property type="component" value="Unassembled WGS sequence"/>
</dbReference>
<comment type="caution">
    <text evidence="2">The sequence shown here is derived from an EMBL/GenBank/DDBJ whole genome shotgun (WGS) entry which is preliminary data.</text>
</comment>
<feature type="compositionally biased region" description="Low complexity" evidence="1">
    <location>
        <begin position="445"/>
        <end position="455"/>
    </location>
</feature>
<gene>
    <name evidence="2" type="ORF">L1049_002636</name>
</gene>
<evidence type="ECO:0000313" key="3">
    <source>
        <dbReference type="Proteomes" id="UP001415857"/>
    </source>
</evidence>
<feature type="compositionally biased region" description="Basic and acidic residues" evidence="1">
    <location>
        <begin position="930"/>
        <end position="945"/>
    </location>
</feature>
<feature type="region of interest" description="Disordered" evidence="1">
    <location>
        <begin position="317"/>
        <end position="405"/>
    </location>
</feature>
<dbReference type="AlphaFoldDB" id="A0AAP0R7K6"/>
<evidence type="ECO:0000256" key="1">
    <source>
        <dbReference type="SAM" id="MobiDB-lite"/>
    </source>
</evidence>
<dbReference type="Pfam" id="PF05904">
    <property type="entry name" value="DUF863"/>
    <property type="match status" value="1"/>
</dbReference>
<dbReference type="InterPro" id="IPR008581">
    <property type="entry name" value="DUF863_pln"/>
</dbReference>
<keyword evidence="3" id="KW-1185">Reference proteome</keyword>
<sequence length="1075" mass="119083">MGTEVEPKMYLPGYYTLRDLDDSAGNGSWSVHNESRTSKNGQYYDIFLTSPAIDGYPGYDKEQLKQTILKHEYIFKHQLHELHRLYKRQRDLMNEIKCKEQHEHPIPTGASLSSLLSSRISSEDARIMWRNPNFLSVDSPCVRPSTYGTDSNQSPLSIIKGKIMQSGHVPTQNGVTLKDHNSFESKCKKVQRRLFGLELPAAKDMDNEEERLEERVSRVSGVEDYPPNMNYEVTRKREINLSLSSGMNSGCNGHASSPNLCVRNHGLADLNEPILVEEASSTTVSVDILGNTTCLKGEIRRQDSFLNSNSGFQCLGKEFSQNPPKGRDGRVGLNNLHSEKERKPKEWLSSNSGDEQSGGGKDSFHGGVHPEDLPTPFKSLQVEPRNDHEPLTSLPSDQGKAEPRRTRTIFGVEFSERNHDQNVAASLVPALHPLVPHSFHSSSISSWSKLPNKSSQNPVSVQEHSGLDNSASLNKISKTLLHSPELVGERLHDDRNSSSIPRFSVEAYCENGFCPGSQMESKEQVRCPSGSFDYLIGITDNKSPSEQFVQHGPLKYCKVSGCADVKSAKDMNVDLVPPYKFQNEVTSRQNSVSVNGQRKYEKPLGDLPWLIKPICAGESSKLKEGSNQMKLDSLQNSSQLFANKTEMGGGLSEGFILDSISAPCAHDGEQKKIEVVDSPTIRKILGVPIFEMLHNSKDLSSFSCPSKPSCLTSSIDIDNTGKVGLPNTDLPCDLLSLDSGVQLKVESLVVERGLDNCSAGFRHQIDLNLCLFEEEAQSVPSSPTAIVKIAAEIDLEAPIVLETEKVCSPQGESLEIQLKKPSESLRDESGELHGGLIRVAAEAIIAISSCHMHDRLNDATCCPSEAPQSDSLHWFAEVISSYNCDLENEVGAASMVKDGASHEEFIPNGIDFFEFMTLKLTETNVEESYCKPESLENQKDEETLPKRPRRGQARRGRQRKDFQRDILPGLVSLSRHEVTEDLQAFEGMIRATGGIWQSSLSKRNTAKNSLGRGRRRPGNSVPAPTVSAVCPPPIQEQANYRELGLEETSLTGWGKRTRRPPRHRCPISNHLPLLK</sequence>
<feature type="region of interest" description="Disordered" evidence="1">
    <location>
        <begin position="1052"/>
        <end position="1075"/>
    </location>
</feature>
<name>A0AAP0R7K6_LIQFO</name>
<reference evidence="2 3" key="1">
    <citation type="journal article" date="2024" name="Plant J.">
        <title>Genome sequences and population genomics reveal climatic adaptation and genomic divergence between two closely related sweetgum species.</title>
        <authorList>
            <person name="Xu W.Q."/>
            <person name="Ren C.Q."/>
            <person name="Zhang X.Y."/>
            <person name="Comes H.P."/>
            <person name="Liu X.H."/>
            <person name="Li Y.G."/>
            <person name="Kettle C.J."/>
            <person name="Jalonen R."/>
            <person name="Gaisberger H."/>
            <person name="Ma Y.Z."/>
            <person name="Qiu Y.X."/>
        </authorList>
    </citation>
    <scope>NUCLEOTIDE SEQUENCE [LARGE SCALE GENOMIC DNA]</scope>
    <source>
        <strain evidence="2">Hangzhou</strain>
    </source>
</reference>
<feature type="region of interest" description="Disordered" evidence="1">
    <location>
        <begin position="930"/>
        <end position="961"/>
    </location>
</feature>
<feature type="compositionally biased region" description="Basic and acidic residues" evidence="1">
    <location>
        <begin position="362"/>
        <end position="372"/>
    </location>
</feature>
<dbReference type="PANTHER" id="PTHR33167:SF70">
    <property type="entry name" value="DUF3741 DOMAIN-CONTAINING PROTEIN"/>
    <property type="match status" value="1"/>
</dbReference>
<evidence type="ECO:0000313" key="2">
    <source>
        <dbReference type="EMBL" id="KAK9272265.1"/>
    </source>
</evidence>
<organism evidence="2 3">
    <name type="scientific">Liquidambar formosana</name>
    <name type="common">Formosan gum</name>
    <dbReference type="NCBI Taxonomy" id="63359"/>
    <lineage>
        <taxon>Eukaryota</taxon>
        <taxon>Viridiplantae</taxon>
        <taxon>Streptophyta</taxon>
        <taxon>Embryophyta</taxon>
        <taxon>Tracheophyta</taxon>
        <taxon>Spermatophyta</taxon>
        <taxon>Magnoliopsida</taxon>
        <taxon>eudicotyledons</taxon>
        <taxon>Gunneridae</taxon>
        <taxon>Pentapetalae</taxon>
        <taxon>Saxifragales</taxon>
        <taxon>Altingiaceae</taxon>
        <taxon>Liquidambar</taxon>
    </lineage>
</organism>
<proteinExistence type="predicted"/>
<dbReference type="EMBL" id="JBBPBK010000013">
    <property type="protein sequence ID" value="KAK9272265.1"/>
    <property type="molecule type" value="Genomic_DNA"/>
</dbReference>
<protein>
    <submittedName>
        <fullName evidence="2">Uncharacterized protein</fullName>
    </submittedName>
</protein>
<feature type="region of interest" description="Disordered" evidence="1">
    <location>
        <begin position="1002"/>
        <end position="1026"/>
    </location>
</feature>
<feature type="compositionally biased region" description="Basic residues" evidence="1">
    <location>
        <begin position="1055"/>
        <end position="1065"/>
    </location>
</feature>
<feature type="compositionally biased region" description="Basic and acidic residues" evidence="1">
    <location>
        <begin position="337"/>
        <end position="346"/>
    </location>
</feature>
<feature type="compositionally biased region" description="Polar residues" evidence="1">
    <location>
        <begin position="456"/>
        <end position="465"/>
    </location>
</feature>
<accession>A0AAP0R7K6</accession>
<dbReference type="PANTHER" id="PTHR33167">
    <property type="entry name" value="TRANSCRIPTION FACTOR, PUTATIVE (DUF863)-RELATED"/>
    <property type="match status" value="1"/>
</dbReference>
<feature type="compositionally biased region" description="Basic residues" evidence="1">
    <location>
        <begin position="946"/>
        <end position="958"/>
    </location>
</feature>